<protein>
    <submittedName>
        <fullName evidence="2">Uncharacterized protein</fullName>
    </submittedName>
</protein>
<gene>
    <name evidence="2" type="ORF">E1A91_D05G326900v1</name>
</gene>
<sequence>MTSEEARKDGMNGRNWSNKKQKCIAQHGDSIDVDVQEKTASYKEYVSTHFSCLLVFFPSIKAQIPRDHLHPIACVHTAVGPFIPGKSGEYV</sequence>
<evidence type="ECO:0000313" key="3">
    <source>
        <dbReference type="Proteomes" id="UP000323597"/>
    </source>
</evidence>
<feature type="region of interest" description="Disordered" evidence="1">
    <location>
        <begin position="1"/>
        <end position="21"/>
    </location>
</feature>
<name>A0A5D2V3T0_GOSMU</name>
<dbReference type="Proteomes" id="UP000323597">
    <property type="component" value="Chromosome D05"/>
</dbReference>
<keyword evidence="3" id="KW-1185">Reference proteome</keyword>
<feature type="compositionally biased region" description="Basic and acidic residues" evidence="1">
    <location>
        <begin position="1"/>
        <end position="11"/>
    </location>
</feature>
<organism evidence="2 3">
    <name type="scientific">Gossypium mustelinum</name>
    <name type="common">Cotton</name>
    <name type="synonym">Gossypium caicoense</name>
    <dbReference type="NCBI Taxonomy" id="34275"/>
    <lineage>
        <taxon>Eukaryota</taxon>
        <taxon>Viridiplantae</taxon>
        <taxon>Streptophyta</taxon>
        <taxon>Embryophyta</taxon>
        <taxon>Tracheophyta</taxon>
        <taxon>Spermatophyta</taxon>
        <taxon>Magnoliopsida</taxon>
        <taxon>eudicotyledons</taxon>
        <taxon>Gunneridae</taxon>
        <taxon>Pentapetalae</taxon>
        <taxon>rosids</taxon>
        <taxon>malvids</taxon>
        <taxon>Malvales</taxon>
        <taxon>Malvaceae</taxon>
        <taxon>Malvoideae</taxon>
        <taxon>Gossypium</taxon>
    </lineage>
</organism>
<evidence type="ECO:0000313" key="2">
    <source>
        <dbReference type="EMBL" id="TYI83913.1"/>
    </source>
</evidence>
<reference evidence="2 3" key="1">
    <citation type="submission" date="2019-07" db="EMBL/GenBank/DDBJ databases">
        <title>WGS assembly of Gossypium mustelinum.</title>
        <authorList>
            <person name="Chen Z.J."/>
            <person name="Sreedasyam A."/>
            <person name="Ando A."/>
            <person name="Song Q."/>
            <person name="De L."/>
            <person name="Hulse-Kemp A."/>
            <person name="Ding M."/>
            <person name="Ye W."/>
            <person name="Kirkbride R."/>
            <person name="Jenkins J."/>
            <person name="Plott C."/>
            <person name="Lovell J."/>
            <person name="Lin Y.-M."/>
            <person name="Vaughn R."/>
            <person name="Liu B."/>
            <person name="Li W."/>
            <person name="Simpson S."/>
            <person name="Scheffler B."/>
            <person name="Saski C."/>
            <person name="Grover C."/>
            <person name="Hu G."/>
            <person name="Conover J."/>
            <person name="Carlson J."/>
            <person name="Shu S."/>
            <person name="Boston L."/>
            <person name="Williams M."/>
            <person name="Peterson D."/>
            <person name="Mcgee K."/>
            <person name="Jones D."/>
            <person name="Wendel J."/>
            <person name="Stelly D."/>
            <person name="Grimwood J."/>
            <person name="Schmutz J."/>
        </authorList>
    </citation>
    <scope>NUCLEOTIDE SEQUENCE [LARGE SCALE GENOMIC DNA]</scope>
    <source>
        <strain evidence="2">1408120.09</strain>
    </source>
</reference>
<dbReference type="EMBL" id="CM017653">
    <property type="protein sequence ID" value="TYI83913.1"/>
    <property type="molecule type" value="Genomic_DNA"/>
</dbReference>
<dbReference type="AlphaFoldDB" id="A0A5D2V3T0"/>
<accession>A0A5D2V3T0</accession>
<evidence type="ECO:0000256" key="1">
    <source>
        <dbReference type="SAM" id="MobiDB-lite"/>
    </source>
</evidence>
<proteinExistence type="predicted"/>